<feature type="compositionally biased region" description="Basic and acidic residues" evidence="1">
    <location>
        <begin position="321"/>
        <end position="339"/>
    </location>
</feature>
<comment type="caution">
    <text evidence="2">The sequence shown here is derived from an EMBL/GenBank/DDBJ whole genome shotgun (WGS) entry which is preliminary data.</text>
</comment>
<gene>
    <name evidence="2" type="ORF">BST26_02260</name>
</gene>
<keyword evidence="3" id="KW-1185">Reference proteome</keyword>
<dbReference type="Proteomes" id="UP000192801">
    <property type="component" value="Unassembled WGS sequence"/>
</dbReference>
<accession>A0A1X0DMJ1</accession>
<dbReference type="AlphaFoldDB" id="A0A1X0DMJ1"/>
<sequence length="353" mass="36653">MGSSPSTGLIMNVYNAVEPWVEWGVNLAAWGIGWVPWIGLLAIPIRVVYYTGEPIVRSLFQVAQDIVKLNFSNIPSALIDGVVQAANGFISQFLPPLPPIGRANLAPSAAGLNSDLAAATTALAGRTLTLPSSGNLADFGKKITEGIQDLVDRSALKNLTSGDPLSLSGAQVKVAKDEIKPTVAIESTQVAIESAQIDETDDTTPPPAVVTENGRPSLRGAGPLQSLRDLKLPTLKGNGTQLGARKTAAEKPAEKEDADSLVAGITPASGAPDVQTDRSAGASINGFAGKPNSIFSGKPKSIIGKPSQNATGTQATPDANETPKDPKPRTSARTDKDGDSPAPKRVRSHSRGH</sequence>
<organism evidence="2 3">
    <name type="scientific">Mycolicibacterium insubricum</name>
    <dbReference type="NCBI Taxonomy" id="444597"/>
    <lineage>
        <taxon>Bacteria</taxon>
        <taxon>Bacillati</taxon>
        <taxon>Actinomycetota</taxon>
        <taxon>Actinomycetes</taxon>
        <taxon>Mycobacteriales</taxon>
        <taxon>Mycobacteriaceae</taxon>
        <taxon>Mycolicibacterium</taxon>
    </lineage>
</organism>
<name>A0A1X0DMJ1_9MYCO</name>
<evidence type="ECO:0000313" key="2">
    <source>
        <dbReference type="EMBL" id="ORA73613.1"/>
    </source>
</evidence>
<proteinExistence type="predicted"/>
<dbReference type="EMBL" id="MVHS01000003">
    <property type="protein sequence ID" value="ORA73613.1"/>
    <property type="molecule type" value="Genomic_DNA"/>
</dbReference>
<evidence type="ECO:0000256" key="1">
    <source>
        <dbReference type="SAM" id="MobiDB-lite"/>
    </source>
</evidence>
<feature type="region of interest" description="Disordered" evidence="1">
    <location>
        <begin position="197"/>
        <end position="353"/>
    </location>
</feature>
<feature type="compositionally biased region" description="Basic residues" evidence="1">
    <location>
        <begin position="344"/>
        <end position="353"/>
    </location>
</feature>
<dbReference type="STRING" id="444597.BST26_02260"/>
<feature type="compositionally biased region" description="Polar residues" evidence="1">
    <location>
        <begin position="306"/>
        <end position="319"/>
    </location>
</feature>
<evidence type="ECO:0000313" key="3">
    <source>
        <dbReference type="Proteomes" id="UP000192801"/>
    </source>
</evidence>
<reference evidence="2 3" key="1">
    <citation type="submission" date="2016-12" db="EMBL/GenBank/DDBJ databases">
        <title>The new phylogeny of genus Mycobacterium.</title>
        <authorList>
            <person name="Tortoli E."/>
            <person name="Trovato A."/>
            <person name="Cirillo D.M."/>
        </authorList>
    </citation>
    <scope>NUCLEOTIDE SEQUENCE [LARGE SCALE GENOMIC DNA]</scope>
    <source>
        <strain evidence="2 3">DSM 45130</strain>
    </source>
</reference>
<protein>
    <submittedName>
        <fullName evidence="2">Uncharacterized protein</fullName>
    </submittedName>
</protein>